<dbReference type="EMBL" id="JBHSQN010000010">
    <property type="protein sequence ID" value="MFC6012443.1"/>
    <property type="molecule type" value="Genomic_DNA"/>
</dbReference>
<evidence type="ECO:0000259" key="2">
    <source>
        <dbReference type="Pfam" id="PF16655"/>
    </source>
</evidence>
<dbReference type="SUPFAM" id="SSF56300">
    <property type="entry name" value="Metallo-dependent phosphatases"/>
    <property type="match status" value="1"/>
</dbReference>
<dbReference type="InterPro" id="IPR032093">
    <property type="entry name" value="PhoD_N"/>
</dbReference>
<dbReference type="CDD" id="cd07389">
    <property type="entry name" value="MPP_PhoD"/>
    <property type="match status" value="1"/>
</dbReference>
<dbReference type="PANTHER" id="PTHR43606:SF2">
    <property type="entry name" value="ALKALINE PHOSPHATASE FAMILY PROTEIN (AFU_ORTHOLOGUE AFUA_5G03860)"/>
    <property type="match status" value="1"/>
</dbReference>
<dbReference type="InterPro" id="IPR018946">
    <property type="entry name" value="PhoD-like_MPP"/>
</dbReference>
<evidence type="ECO:0000259" key="1">
    <source>
        <dbReference type="Pfam" id="PF09423"/>
    </source>
</evidence>
<dbReference type="Pfam" id="PF09423">
    <property type="entry name" value="PhoD"/>
    <property type="match status" value="1"/>
</dbReference>
<evidence type="ECO:0000313" key="3">
    <source>
        <dbReference type="EMBL" id="MFC6012443.1"/>
    </source>
</evidence>
<dbReference type="Pfam" id="PF16655">
    <property type="entry name" value="PhoD_N"/>
    <property type="match status" value="1"/>
</dbReference>
<evidence type="ECO:0000313" key="4">
    <source>
        <dbReference type="Proteomes" id="UP001596223"/>
    </source>
</evidence>
<dbReference type="PROSITE" id="PS51318">
    <property type="entry name" value="TAT"/>
    <property type="match status" value="1"/>
</dbReference>
<reference evidence="4" key="1">
    <citation type="journal article" date="2019" name="Int. J. Syst. Evol. Microbiol.">
        <title>The Global Catalogue of Microorganisms (GCM) 10K type strain sequencing project: providing services to taxonomists for standard genome sequencing and annotation.</title>
        <authorList>
            <consortium name="The Broad Institute Genomics Platform"/>
            <consortium name="The Broad Institute Genome Sequencing Center for Infectious Disease"/>
            <person name="Wu L."/>
            <person name="Ma J."/>
        </authorList>
    </citation>
    <scope>NUCLEOTIDE SEQUENCE [LARGE SCALE GENOMIC DNA]</scope>
    <source>
        <strain evidence="4">CCUG 36956</strain>
    </source>
</reference>
<name>A0ABW1JW53_9NOCA</name>
<dbReference type="InterPro" id="IPR052900">
    <property type="entry name" value="Phospholipid_Metab_Enz"/>
</dbReference>
<sequence>MVENNSAVTSPPSGHFARRTLFAGTTAAAAGAVLGTAAPAHASGSTFRHGVASGDPLPTAVILWTRVTVAEDATPGSGIGAATPVRWEISTDPDFDATAASGTVTASTDTDHTVKVDATGLAPGRDYFYRFTARGETSPVGRTRTAPALDAELDRLRLGLVSCSNWEAGWFGSYRHLAARTDLDAIVHLGDYIYEYARGAYTGRNGAVRAHDPVNEIVTLADYRTRHGQYKTDPDLLALHAKLPFICTWDDHESADNSWRDGAENHDPATQGDWGDRKAASARAYLEWMPVRATRSDGQVQIYRRLRFGMLAELSMLDLRSYRDEEAGPLAGWRHADDPSRTLTGRAQMDWLTAGLTSAPTHWKLIGNSVMVAPLVFPPLESATTQAITTALGLPQGGITVNGDQWDGYTADRRTLFDAIAANQVSDVVFLTGDIHTSWAADLPLNTANYPAGPTVGAEFVIPSVTSSSVGDLLKVPPRTASVPAEEAIKLANHHLRYVELDSHGFGVLEVTPTQTQMDWFYVADVTDPVSGVRHGISFAVPSGGRIEQRPTPLT</sequence>
<dbReference type="Proteomes" id="UP001596223">
    <property type="component" value="Unassembled WGS sequence"/>
</dbReference>
<accession>A0ABW1JW53</accession>
<dbReference type="RefSeq" id="WP_378606005.1">
    <property type="nucleotide sequence ID" value="NZ_JBHSQN010000010.1"/>
</dbReference>
<gene>
    <name evidence="3" type="ORF">ACFP3H_15390</name>
</gene>
<dbReference type="Gene3D" id="2.60.40.380">
    <property type="entry name" value="Purple acid phosphatase-like, N-terminal"/>
    <property type="match status" value="1"/>
</dbReference>
<dbReference type="InterPro" id="IPR006311">
    <property type="entry name" value="TAT_signal"/>
</dbReference>
<feature type="domain" description="PhoD-like phosphatase metallophosphatase" evidence="1">
    <location>
        <begin position="159"/>
        <end position="520"/>
    </location>
</feature>
<dbReference type="InterPro" id="IPR038607">
    <property type="entry name" value="PhoD-like_sf"/>
</dbReference>
<keyword evidence="4" id="KW-1185">Reference proteome</keyword>
<organism evidence="3 4">
    <name type="scientific">Nocardia lasii</name>
    <dbReference type="NCBI Taxonomy" id="1616107"/>
    <lineage>
        <taxon>Bacteria</taxon>
        <taxon>Bacillati</taxon>
        <taxon>Actinomycetota</taxon>
        <taxon>Actinomycetes</taxon>
        <taxon>Mycobacteriales</taxon>
        <taxon>Nocardiaceae</taxon>
        <taxon>Nocardia</taxon>
    </lineage>
</organism>
<proteinExistence type="predicted"/>
<dbReference type="PANTHER" id="PTHR43606">
    <property type="entry name" value="PHOSPHATASE, PUTATIVE (AFU_ORTHOLOGUE AFUA_6G08710)-RELATED"/>
    <property type="match status" value="1"/>
</dbReference>
<feature type="domain" description="Phospholipase D N-terminal" evidence="2">
    <location>
        <begin position="49"/>
        <end position="145"/>
    </location>
</feature>
<dbReference type="Gene3D" id="3.60.21.70">
    <property type="entry name" value="PhoD-like phosphatase"/>
    <property type="match status" value="1"/>
</dbReference>
<comment type="caution">
    <text evidence="3">The sequence shown here is derived from an EMBL/GenBank/DDBJ whole genome shotgun (WGS) entry which is preliminary data.</text>
</comment>
<dbReference type="InterPro" id="IPR029052">
    <property type="entry name" value="Metallo-depent_PP-like"/>
</dbReference>
<protein>
    <submittedName>
        <fullName evidence="3">Alkaline phosphatase D family protein</fullName>
    </submittedName>
</protein>